<keyword evidence="12" id="KW-1185">Reference proteome</keyword>
<dbReference type="PANTHER" id="PTHR34559:SF6">
    <property type="entry name" value="CYTOCHROME B-C1 COMPLEX SUBUNIT 8-1, MITOCHONDRIAL"/>
    <property type="match status" value="1"/>
</dbReference>
<keyword evidence="9" id="KW-0496">Mitochondrion</keyword>
<dbReference type="EMBL" id="JAUHHV010000004">
    <property type="protein sequence ID" value="KAK1426892.1"/>
    <property type="molecule type" value="Genomic_DNA"/>
</dbReference>
<keyword evidence="4" id="KW-0679">Respiratory chain</keyword>
<dbReference type="GO" id="GO:0005743">
    <property type="term" value="C:mitochondrial inner membrane"/>
    <property type="evidence" value="ECO:0007669"/>
    <property type="project" value="UniProtKB-SubCell"/>
</dbReference>
<evidence type="ECO:0000256" key="6">
    <source>
        <dbReference type="ARBA" id="ARBA00022792"/>
    </source>
</evidence>
<comment type="similarity">
    <text evidence="2">Belongs to the UQCRQ/QCR8 family.</text>
</comment>
<dbReference type="GO" id="GO:0006122">
    <property type="term" value="P:mitochondrial electron transport, ubiquinol to cytochrome c"/>
    <property type="evidence" value="ECO:0007669"/>
    <property type="project" value="InterPro"/>
</dbReference>
<keyword evidence="6" id="KW-0999">Mitochondrion inner membrane</keyword>
<dbReference type="AlphaFoldDB" id="A0AAD8KPX7"/>
<dbReference type="PANTHER" id="PTHR34559">
    <property type="entry name" value="CYTOCHROME B-C1 COMPLEX SUBUNIT 8"/>
    <property type="match status" value="1"/>
</dbReference>
<evidence type="ECO:0000256" key="1">
    <source>
        <dbReference type="ARBA" id="ARBA00004434"/>
    </source>
</evidence>
<accession>A0AAD8KPX7</accession>
<dbReference type="Pfam" id="PF10890">
    <property type="entry name" value="Cyt_b-c1_8"/>
    <property type="match status" value="2"/>
</dbReference>
<name>A0AAD8KPX7_TARER</name>
<comment type="caution">
    <text evidence="11">The sequence shown here is derived from an EMBL/GenBank/DDBJ whole genome shotgun (WGS) entry which is preliminary data.</text>
</comment>
<proteinExistence type="inferred from homology"/>
<evidence type="ECO:0000256" key="4">
    <source>
        <dbReference type="ARBA" id="ARBA00022660"/>
    </source>
</evidence>
<dbReference type="InterPro" id="IPR036642">
    <property type="entry name" value="Cyt_bc1_su8_sf"/>
</dbReference>
<dbReference type="Proteomes" id="UP001229421">
    <property type="component" value="Unassembled WGS sequence"/>
</dbReference>
<evidence type="ECO:0000256" key="8">
    <source>
        <dbReference type="ARBA" id="ARBA00022989"/>
    </source>
</evidence>
<evidence type="ECO:0000256" key="7">
    <source>
        <dbReference type="ARBA" id="ARBA00022982"/>
    </source>
</evidence>
<gene>
    <name evidence="11" type="ORF">QVD17_15572</name>
</gene>
<evidence type="ECO:0008006" key="13">
    <source>
        <dbReference type="Google" id="ProtNLM"/>
    </source>
</evidence>
<sequence>MGKIPVKIKSVVYGLSPFQQKVMPGLWNDFTHKITHKVTENWLNAALLVGPVVGVYTYVKSYQESEKLEHRSEQLQMGKIPVKIKSVVYGLSPFQQKVMPGLWNDFTHKITHKVTENWLNAALLVGPVVGVYTYVKSYQEREKLEHRY</sequence>
<dbReference type="InterPro" id="IPR020101">
    <property type="entry name" value="Cyt_b-c1_8-plants"/>
</dbReference>
<dbReference type="GO" id="GO:0045275">
    <property type="term" value="C:respiratory chain complex III"/>
    <property type="evidence" value="ECO:0007669"/>
    <property type="project" value="InterPro"/>
</dbReference>
<evidence type="ECO:0000256" key="2">
    <source>
        <dbReference type="ARBA" id="ARBA00007668"/>
    </source>
</evidence>
<protein>
    <recommendedName>
        <fullName evidence="13">Cytochrome b-c1 complex subunit 8</fullName>
    </recommendedName>
</protein>
<keyword evidence="7" id="KW-0249">Electron transport</keyword>
<evidence type="ECO:0000256" key="9">
    <source>
        <dbReference type="ARBA" id="ARBA00023128"/>
    </source>
</evidence>
<keyword evidence="3" id="KW-0813">Transport</keyword>
<reference evidence="11" key="1">
    <citation type="journal article" date="2023" name="bioRxiv">
        <title>Improved chromosome-level genome assembly for marigold (Tagetes erecta).</title>
        <authorList>
            <person name="Jiang F."/>
            <person name="Yuan L."/>
            <person name="Wang S."/>
            <person name="Wang H."/>
            <person name="Xu D."/>
            <person name="Wang A."/>
            <person name="Fan W."/>
        </authorList>
    </citation>
    <scope>NUCLEOTIDE SEQUENCE</scope>
    <source>
        <strain evidence="11">WSJ</strain>
        <tissue evidence="11">Leaf</tissue>
    </source>
</reference>
<dbReference type="Gene3D" id="1.20.5.210">
    <property type="entry name" value="Cytochrome b-c1 complex subunit 8"/>
    <property type="match status" value="2"/>
</dbReference>
<evidence type="ECO:0000256" key="10">
    <source>
        <dbReference type="ARBA" id="ARBA00023136"/>
    </source>
</evidence>
<comment type="subcellular location">
    <subcellularLocation>
        <location evidence="1">Mitochondrion inner membrane</location>
        <topology evidence="1">Single-pass membrane protein</topology>
    </subcellularLocation>
</comment>
<evidence type="ECO:0000256" key="3">
    <source>
        <dbReference type="ARBA" id="ARBA00022448"/>
    </source>
</evidence>
<keyword evidence="8" id="KW-1133">Transmembrane helix</keyword>
<evidence type="ECO:0000313" key="12">
    <source>
        <dbReference type="Proteomes" id="UP001229421"/>
    </source>
</evidence>
<dbReference type="SUPFAM" id="SSF81508">
    <property type="entry name" value="Ubiquinone-binding protein QP-C of cytochrome bc1 complex (Ubiquinol-cytochrome c reductase)"/>
    <property type="match status" value="2"/>
</dbReference>
<evidence type="ECO:0000313" key="11">
    <source>
        <dbReference type="EMBL" id="KAK1426892.1"/>
    </source>
</evidence>
<keyword evidence="10" id="KW-0472">Membrane</keyword>
<keyword evidence="5" id="KW-0812">Transmembrane</keyword>
<organism evidence="11 12">
    <name type="scientific">Tagetes erecta</name>
    <name type="common">African marigold</name>
    <dbReference type="NCBI Taxonomy" id="13708"/>
    <lineage>
        <taxon>Eukaryota</taxon>
        <taxon>Viridiplantae</taxon>
        <taxon>Streptophyta</taxon>
        <taxon>Embryophyta</taxon>
        <taxon>Tracheophyta</taxon>
        <taxon>Spermatophyta</taxon>
        <taxon>Magnoliopsida</taxon>
        <taxon>eudicotyledons</taxon>
        <taxon>Gunneridae</taxon>
        <taxon>Pentapetalae</taxon>
        <taxon>asterids</taxon>
        <taxon>campanulids</taxon>
        <taxon>Asterales</taxon>
        <taxon>Asteraceae</taxon>
        <taxon>Asteroideae</taxon>
        <taxon>Heliantheae alliance</taxon>
        <taxon>Tageteae</taxon>
        <taxon>Tagetes</taxon>
    </lineage>
</organism>
<evidence type="ECO:0000256" key="5">
    <source>
        <dbReference type="ARBA" id="ARBA00022692"/>
    </source>
</evidence>